<dbReference type="KEGG" id="dpl:KGM_202233"/>
<dbReference type="FunFam" id="1.10.10.10:FF:000141">
    <property type="entry name" value="vacuolar protein-sorting-associated protein 25"/>
    <property type="match status" value="1"/>
</dbReference>
<dbReference type="InterPro" id="IPR014041">
    <property type="entry name" value="ESCRT-II_cplx_Vps25-sub_N"/>
</dbReference>
<comment type="similarity">
    <text evidence="1">Belongs to the VPS25 family.</text>
</comment>
<dbReference type="PANTHER" id="PTHR13149">
    <property type="entry name" value="VACUOLAR PROTEIN SORTING-ASSOCIATED PROTEIN VPS25"/>
    <property type="match status" value="1"/>
</dbReference>
<dbReference type="SUPFAM" id="SSF46785">
    <property type="entry name" value="Winged helix' DNA-binding domain"/>
    <property type="match status" value="2"/>
</dbReference>
<evidence type="ECO:0000256" key="3">
    <source>
        <dbReference type="ARBA" id="ARBA00022927"/>
    </source>
</evidence>
<comment type="catalytic activity">
    <reaction evidence="4">
        <text>1D-myo-inositol 1,3,4,5,6-pentakisphosphate + ATP = 1D-myo-inositol hexakisphosphate + ADP + H(+)</text>
        <dbReference type="Rhea" id="RHEA:20313"/>
        <dbReference type="ChEBI" id="CHEBI:15378"/>
        <dbReference type="ChEBI" id="CHEBI:30616"/>
        <dbReference type="ChEBI" id="CHEBI:57733"/>
        <dbReference type="ChEBI" id="CHEBI:58130"/>
        <dbReference type="ChEBI" id="CHEBI:456216"/>
        <dbReference type="EC" id="2.7.1.158"/>
    </reaction>
</comment>
<dbReference type="GO" id="GO:0016236">
    <property type="term" value="P:macroautophagy"/>
    <property type="evidence" value="ECO:0007669"/>
    <property type="project" value="UniProtKB-ARBA"/>
</dbReference>
<dbReference type="GO" id="GO:0043328">
    <property type="term" value="P:protein transport to vacuole involved in ubiquitin-dependent protein catabolic process via the multivesicular body sorting pathway"/>
    <property type="evidence" value="ECO:0007669"/>
    <property type="project" value="TreeGrafter"/>
</dbReference>
<evidence type="ECO:0000313" key="6">
    <source>
        <dbReference type="Proteomes" id="UP000007151"/>
    </source>
</evidence>
<keyword evidence="2" id="KW-0813">Transport</keyword>
<dbReference type="GO" id="GO:0005198">
    <property type="term" value="F:structural molecule activity"/>
    <property type="evidence" value="ECO:0007669"/>
    <property type="project" value="TreeGrafter"/>
</dbReference>
<keyword evidence="6" id="KW-1185">Reference proteome</keyword>
<comment type="domain">
    <text evidence="4">The EXKPK motif is conserved in inositol-pentakisphosphate 2-kinases of both family 1 and 2.</text>
</comment>
<evidence type="ECO:0000256" key="4">
    <source>
        <dbReference type="RuleBase" id="RU364126"/>
    </source>
</evidence>
<reference evidence="5 6" key="1">
    <citation type="journal article" date="2011" name="Cell">
        <title>The monarch butterfly genome yields insights into long-distance migration.</title>
        <authorList>
            <person name="Zhan S."/>
            <person name="Merlin C."/>
            <person name="Boore J.L."/>
            <person name="Reppert S.M."/>
        </authorList>
    </citation>
    <scope>NUCLEOTIDE SEQUENCE [LARGE SCALE GENOMIC DNA]</scope>
    <source>
        <strain evidence="5">F-2</strain>
    </source>
</reference>
<keyword evidence="4" id="KW-0808">Transferase</keyword>
<dbReference type="EC" id="2.7.1.158" evidence="4"/>
<keyword evidence="4" id="KW-0547">Nucleotide-binding</keyword>
<sequence>MPLIENVNDFLDLIIEILLSDGKSDIILHKSTDDMNSDSTLGCVEESSPYSNSLLDRLLRVQKLSENFDYCCPPTRDSQEYVSFLLNVLDDEQLDLTNMADRERFLSHIDSSHLALISAVAKDCSIMITFTKKSHENLPTIRIGDEAIVYKISITDLEPKIQPHSETRSKQLQAWQELISEYLKVTKQSTIDVRESQNSPLFNNTAINRKLSPEAVLTVLEDMAKSGKAAPIDKSKNVWEVYWHSLDEWGNMIYSWASSNGLNNTVCTLYELREGDNTVGEEFHGLDMNVLLKALKALSSNGKCELIEFDDNQGVKFF</sequence>
<keyword evidence="4" id="KW-0067">ATP-binding</keyword>
<dbReference type="InterPro" id="IPR009286">
    <property type="entry name" value="Ins_P5_2-kin"/>
</dbReference>
<dbReference type="Pfam" id="PF05871">
    <property type="entry name" value="ESCRT-II"/>
    <property type="match status" value="1"/>
</dbReference>
<dbReference type="InterPro" id="IPR008570">
    <property type="entry name" value="ESCRT-II_cplx_Vps25-sub"/>
</dbReference>
<keyword evidence="4" id="KW-0418">Kinase</keyword>
<dbReference type="GO" id="GO:0042803">
    <property type="term" value="F:protein homodimerization activity"/>
    <property type="evidence" value="ECO:0007669"/>
    <property type="project" value="TreeGrafter"/>
</dbReference>
<dbReference type="PANTHER" id="PTHR13149:SF0">
    <property type="entry name" value="VACUOLAR PROTEIN-SORTING-ASSOCIATED PROTEIN 25"/>
    <property type="match status" value="1"/>
</dbReference>
<dbReference type="GO" id="GO:0000814">
    <property type="term" value="C:ESCRT II complex"/>
    <property type="evidence" value="ECO:0007669"/>
    <property type="project" value="InterPro"/>
</dbReference>
<dbReference type="InterPro" id="IPR036390">
    <property type="entry name" value="WH_DNA-bd_sf"/>
</dbReference>
<organism evidence="5 6">
    <name type="scientific">Danaus plexippus plexippus</name>
    <dbReference type="NCBI Taxonomy" id="278856"/>
    <lineage>
        <taxon>Eukaryota</taxon>
        <taxon>Metazoa</taxon>
        <taxon>Ecdysozoa</taxon>
        <taxon>Arthropoda</taxon>
        <taxon>Hexapoda</taxon>
        <taxon>Insecta</taxon>
        <taxon>Pterygota</taxon>
        <taxon>Neoptera</taxon>
        <taxon>Endopterygota</taxon>
        <taxon>Lepidoptera</taxon>
        <taxon>Glossata</taxon>
        <taxon>Ditrysia</taxon>
        <taxon>Papilionoidea</taxon>
        <taxon>Nymphalidae</taxon>
        <taxon>Danainae</taxon>
        <taxon>Danaini</taxon>
        <taxon>Danaina</taxon>
        <taxon>Danaus</taxon>
        <taxon>Danaus</taxon>
    </lineage>
</organism>
<evidence type="ECO:0000256" key="2">
    <source>
        <dbReference type="ARBA" id="ARBA00022448"/>
    </source>
</evidence>
<dbReference type="STRING" id="278856.A0A212ELM9"/>
<dbReference type="Gene3D" id="1.10.10.10">
    <property type="entry name" value="Winged helix-like DNA-binding domain superfamily/Winged helix DNA-binding domain"/>
    <property type="match status" value="1"/>
</dbReference>
<dbReference type="Pfam" id="PF06090">
    <property type="entry name" value="Ins_P5_2-kin"/>
    <property type="match status" value="1"/>
</dbReference>
<dbReference type="GO" id="GO:0035299">
    <property type="term" value="F:inositol-1,3,4,5,6-pentakisphosphate 2-kinase activity"/>
    <property type="evidence" value="ECO:0007669"/>
    <property type="project" value="UniProtKB-EC"/>
</dbReference>
<keyword evidence="3" id="KW-0653">Protein transport</keyword>
<dbReference type="EMBL" id="AGBW02014024">
    <property type="protein sequence ID" value="OWR42383.1"/>
    <property type="molecule type" value="Genomic_DNA"/>
</dbReference>
<gene>
    <name evidence="5" type="ORF">KGM_202233</name>
</gene>
<name>A0A212ELM9_DANPL</name>
<protein>
    <recommendedName>
        <fullName evidence="4">Inositol-pentakisphosphate 2-kinase</fullName>
        <ecNumber evidence="4">2.7.1.158</ecNumber>
    </recommendedName>
</protein>
<dbReference type="Proteomes" id="UP000007151">
    <property type="component" value="Unassembled WGS sequence"/>
</dbReference>
<proteinExistence type="inferred from homology"/>
<accession>A0A212ELM9</accession>
<comment type="function">
    <text evidence="4">Phosphorylates Ins(1,3,4,5,6)P5 at position 2 to form Ins(1,2,3,4,5,6)P6 (InsP6 or phytate).</text>
</comment>
<evidence type="ECO:0000313" key="5">
    <source>
        <dbReference type="EMBL" id="OWR42383.1"/>
    </source>
</evidence>
<dbReference type="InParanoid" id="A0A212ELM9"/>
<dbReference type="InterPro" id="IPR036388">
    <property type="entry name" value="WH-like_DNA-bd_sf"/>
</dbReference>
<evidence type="ECO:0000256" key="1">
    <source>
        <dbReference type="ARBA" id="ARBA00009674"/>
    </source>
</evidence>
<comment type="caution">
    <text evidence="5">The sequence shown here is derived from an EMBL/GenBank/DDBJ whole genome shotgun (WGS) entry which is preliminary data.</text>
</comment>
<dbReference type="Gene3D" id="1.10.10.570">
    <property type="entry name" value="Winged helix' DNA-binding domain. Chain C. Domain 1"/>
    <property type="match status" value="1"/>
</dbReference>
<dbReference type="eggNOG" id="KOG4068">
    <property type="taxonomic scope" value="Eukaryota"/>
</dbReference>
<dbReference type="GO" id="GO:0005524">
    <property type="term" value="F:ATP binding"/>
    <property type="evidence" value="ECO:0007669"/>
    <property type="project" value="UniProtKB-KW"/>
</dbReference>
<dbReference type="AlphaFoldDB" id="A0A212ELM9"/>